<dbReference type="Proteomes" id="UP000031535">
    <property type="component" value="Unassembled WGS sequence"/>
</dbReference>
<dbReference type="OrthoDB" id="9774179at2"/>
<keyword evidence="3" id="KW-1185">Reference proteome</keyword>
<protein>
    <submittedName>
        <fullName evidence="2">Acyl dehydratase</fullName>
    </submittedName>
</protein>
<dbReference type="STRING" id="226910.UCMB321_0783"/>
<name>A0A0C2EHH9_9PSED</name>
<dbReference type="RefSeq" id="WP_040064009.1">
    <property type="nucleotide sequence ID" value="NZ_JXDG01000007.1"/>
</dbReference>
<dbReference type="PANTHER" id="PTHR43841:SF1">
    <property type="entry name" value="3-HYDROXYACYL-THIOESTER DEHYDRATASE X"/>
    <property type="match status" value="1"/>
</dbReference>
<organism evidence="2 3">
    <name type="scientific">Pseudomonas batumici</name>
    <dbReference type="NCBI Taxonomy" id="226910"/>
    <lineage>
        <taxon>Bacteria</taxon>
        <taxon>Pseudomonadati</taxon>
        <taxon>Pseudomonadota</taxon>
        <taxon>Gammaproteobacteria</taxon>
        <taxon>Pseudomonadales</taxon>
        <taxon>Pseudomonadaceae</taxon>
        <taxon>Pseudomonas</taxon>
    </lineage>
</organism>
<evidence type="ECO:0000259" key="1">
    <source>
        <dbReference type="Pfam" id="PF01575"/>
    </source>
</evidence>
<dbReference type="GO" id="GO:0006633">
    <property type="term" value="P:fatty acid biosynthetic process"/>
    <property type="evidence" value="ECO:0007669"/>
    <property type="project" value="InterPro"/>
</dbReference>
<dbReference type="EMBL" id="JXDG01000007">
    <property type="protein sequence ID" value="KIH85514.1"/>
    <property type="molecule type" value="Genomic_DNA"/>
</dbReference>
<dbReference type="InterPro" id="IPR003965">
    <property type="entry name" value="Fatty_acid_synthase"/>
</dbReference>
<dbReference type="Pfam" id="PF01575">
    <property type="entry name" value="MaoC_dehydratas"/>
    <property type="match status" value="1"/>
</dbReference>
<dbReference type="PRINTS" id="PR01483">
    <property type="entry name" value="FASYNTHASE"/>
</dbReference>
<dbReference type="SUPFAM" id="SSF54637">
    <property type="entry name" value="Thioesterase/thiol ester dehydrase-isomerase"/>
    <property type="match status" value="2"/>
</dbReference>
<gene>
    <name evidence="2" type="ORF">UCMB321_0783</name>
</gene>
<dbReference type="AlphaFoldDB" id="A0A0C2EHH9"/>
<dbReference type="GO" id="GO:0005835">
    <property type="term" value="C:fatty acid synthase complex"/>
    <property type="evidence" value="ECO:0007669"/>
    <property type="project" value="InterPro"/>
</dbReference>
<dbReference type="InterPro" id="IPR029069">
    <property type="entry name" value="HotDog_dom_sf"/>
</dbReference>
<feature type="domain" description="MaoC-like" evidence="1">
    <location>
        <begin position="167"/>
        <end position="260"/>
    </location>
</feature>
<reference evidence="2 3" key="1">
    <citation type="submission" date="2015-01" db="EMBL/GenBank/DDBJ databases">
        <title>Complete genome of Pseudomonas batumici UCM B-321 producer of the batumin antibiotic with strong antistaphilococcal and potential anticancer activity.</title>
        <authorList>
            <person name="Klochko V.V."/>
            <person name="Zelena L.B."/>
            <person name="Elena K.A."/>
            <person name="Reva O.N."/>
        </authorList>
    </citation>
    <scope>NUCLEOTIDE SEQUENCE [LARGE SCALE GENOMIC DNA]</scope>
    <source>
        <strain evidence="2 3">UCM B-321</strain>
    </source>
</reference>
<evidence type="ECO:0000313" key="2">
    <source>
        <dbReference type="EMBL" id="KIH85514.1"/>
    </source>
</evidence>
<accession>A0A0C2EHH9</accession>
<sequence length="284" mass="31380">MAVNWQYLTAAPSLPALYLRAATRRKITGRDLPDQGLRSWVTVDAQRLAAYRRVCGFPDNGPMPATYPHVLALPLQLQLLTARDFPFPLAGLLHLNNRIRLLRPLGGPGNLRIGVRVRNLQPHIQGATFDLLTQVDDALGPLWEAESRLLCRRITLDAKPATPSEAAPLPLTELCRWQVPADIGRQYARVSGDYNPTHLTALSARWFGFPRAIAHGLWNKARILAALQAHLPSANIEIEVAFKRPVRLPGEVVLWASAPGSNGAFRLSGTRGLEHLIGLWRPIA</sequence>
<comment type="caution">
    <text evidence="2">The sequence shown here is derived from an EMBL/GenBank/DDBJ whole genome shotgun (WGS) entry which is preliminary data.</text>
</comment>
<dbReference type="PATRIC" id="fig|226910.6.peg.778"/>
<dbReference type="Gene3D" id="3.10.129.10">
    <property type="entry name" value="Hotdog Thioesterase"/>
    <property type="match status" value="1"/>
</dbReference>
<dbReference type="GO" id="GO:0004312">
    <property type="term" value="F:fatty acid synthase activity"/>
    <property type="evidence" value="ECO:0007669"/>
    <property type="project" value="InterPro"/>
</dbReference>
<evidence type="ECO:0000313" key="3">
    <source>
        <dbReference type="Proteomes" id="UP000031535"/>
    </source>
</evidence>
<dbReference type="InterPro" id="IPR002539">
    <property type="entry name" value="MaoC-like_dom"/>
</dbReference>
<dbReference type="PANTHER" id="PTHR43841">
    <property type="entry name" value="3-HYDROXYACYL-THIOESTER DEHYDRATASE HTDX-RELATED"/>
    <property type="match status" value="1"/>
</dbReference>
<proteinExistence type="predicted"/>